<evidence type="ECO:0000313" key="2">
    <source>
        <dbReference type="EMBL" id="TDE16661.1"/>
    </source>
</evidence>
<dbReference type="EMBL" id="SMFL01000003">
    <property type="protein sequence ID" value="TDE16661.1"/>
    <property type="molecule type" value="Genomic_DNA"/>
</dbReference>
<evidence type="ECO:0000313" key="3">
    <source>
        <dbReference type="Proteomes" id="UP000294850"/>
    </source>
</evidence>
<proteinExistence type="predicted"/>
<keyword evidence="1" id="KW-0732">Signal</keyword>
<reference evidence="2 3" key="1">
    <citation type="submission" date="2019-03" db="EMBL/GenBank/DDBJ databases">
        <title>Dyadobacter AR-3-6 sp. nov., isolated from arctic soil.</title>
        <authorList>
            <person name="Chaudhary D.K."/>
        </authorList>
    </citation>
    <scope>NUCLEOTIDE SEQUENCE [LARGE SCALE GENOMIC DNA]</scope>
    <source>
        <strain evidence="2 3">AR-3-6</strain>
    </source>
</reference>
<keyword evidence="3" id="KW-1185">Reference proteome</keyword>
<dbReference type="AlphaFoldDB" id="A0A4R5DWX4"/>
<dbReference type="Proteomes" id="UP000294850">
    <property type="component" value="Unassembled WGS sequence"/>
</dbReference>
<evidence type="ECO:0008006" key="4">
    <source>
        <dbReference type="Google" id="ProtNLM"/>
    </source>
</evidence>
<evidence type="ECO:0000256" key="1">
    <source>
        <dbReference type="SAM" id="SignalP"/>
    </source>
</evidence>
<organism evidence="2 3">
    <name type="scientific">Dyadobacter psychrotolerans</name>
    <dbReference type="NCBI Taxonomy" id="2541721"/>
    <lineage>
        <taxon>Bacteria</taxon>
        <taxon>Pseudomonadati</taxon>
        <taxon>Bacteroidota</taxon>
        <taxon>Cytophagia</taxon>
        <taxon>Cytophagales</taxon>
        <taxon>Spirosomataceae</taxon>
        <taxon>Dyadobacter</taxon>
    </lineage>
</organism>
<dbReference type="RefSeq" id="WP_131958193.1">
    <property type="nucleotide sequence ID" value="NZ_SMFL01000003.1"/>
</dbReference>
<gene>
    <name evidence="2" type="ORF">E0F88_10540</name>
</gene>
<dbReference type="OrthoDB" id="763581at2"/>
<sequence length="192" mass="21566">MRLKLPATLVAFLLITFNSKAQMVNRHEIQIGAGIYANEAVVSDILENFVRSLFGSDPKSIEPKTMANLSYYYRIKPKIALGMGLGYNSAQHRDLHKQSNKPGFQTKTAVMAFEIQFYYQEKDNISIYCEAGFGNFYRQDQMISYPDEIYSDAAITFQATPLGIRVGKKVGAFIEIGYGYKGIVNLGLSGRF</sequence>
<protein>
    <recommendedName>
        <fullName evidence="4">Outer membrane protein beta-barrel domain-containing protein</fullName>
    </recommendedName>
</protein>
<name>A0A4R5DWX4_9BACT</name>
<comment type="caution">
    <text evidence="2">The sequence shown here is derived from an EMBL/GenBank/DDBJ whole genome shotgun (WGS) entry which is preliminary data.</text>
</comment>
<accession>A0A4R5DWX4</accession>
<feature type="signal peptide" evidence="1">
    <location>
        <begin position="1"/>
        <end position="21"/>
    </location>
</feature>
<feature type="chain" id="PRO_5020267651" description="Outer membrane protein beta-barrel domain-containing protein" evidence="1">
    <location>
        <begin position="22"/>
        <end position="192"/>
    </location>
</feature>